<evidence type="ECO:0000313" key="9">
    <source>
        <dbReference type="EMBL" id="KAJ3259289.1"/>
    </source>
</evidence>
<evidence type="ECO:0000256" key="5">
    <source>
        <dbReference type="ARBA" id="ARBA00022840"/>
    </source>
</evidence>
<evidence type="ECO:0000256" key="6">
    <source>
        <dbReference type="ARBA" id="ARBA00023242"/>
    </source>
</evidence>
<dbReference type="GO" id="GO:0003689">
    <property type="term" value="F:DNA clamp loader activity"/>
    <property type="evidence" value="ECO:0007669"/>
    <property type="project" value="TreeGrafter"/>
</dbReference>
<keyword evidence="5" id="KW-0067">ATP-binding</keyword>
<reference evidence="9" key="1">
    <citation type="submission" date="2020-05" db="EMBL/GenBank/DDBJ databases">
        <title>Phylogenomic resolution of chytrid fungi.</title>
        <authorList>
            <person name="Stajich J.E."/>
            <person name="Amses K."/>
            <person name="Simmons R."/>
            <person name="Seto K."/>
            <person name="Myers J."/>
            <person name="Bonds A."/>
            <person name="Quandt C.A."/>
            <person name="Barry K."/>
            <person name="Liu P."/>
            <person name="Grigoriev I."/>
            <person name="Longcore J.E."/>
            <person name="James T.Y."/>
        </authorList>
    </citation>
    <scope>NUCLEOTIDE SEQUENCE</scope>
    <source>
        <strain evidence="9">PLAUS21</strain>
    </source>
</reference>
<dbReference type="GO" id="GO:0031389">
    <property type="term" value="C:Rad17 RFC-like complex"/>
    <property type="evidence" value="ECO:0007669"/>
    <property type="project" value="TreeGrafter"/>
</dbReference>
<dbReference type="CDD" id="cd18140">
    <property type="entry name" value="HLD_clamp_RFC"/>
    <property type="match status" value="1"/>
</dbReference>
<dbReference type="InterPro" id="IPR013748">
    <property type="entry name" value="Rep_factorC_C"/>
</dbReference>
<evidence type="ECO:0000259" key="8">
    <source>
        <dbReference type="SMART" id="SM00382"/>
    </source>
</evidence>
<dbReference type="SUPFAM" id="SSF52540">
    <property type="entry name" value="P-loop containing nucleoside triphosphate hydrolases"/>
    <property type="match status" value="1"/>
</dbReference>
<dbReference type="InterPro" id="IPR047854">
    <property type="entry name" value="RFC_lid"/>
</dbReference>
<proteinExistence type="inferred from homology"/>
<dbReference type="FunFam" id="1.20.272.10:FF:000004">
    <property type="entry name" value="Replication factor C subunit 5"/>
    <property type="match status" value="1"/>
</dbReference>
<evidence type="ECO:0000256" key="7">
    <source>
        <dbReference type="ARBA" id="ARBA00070184"/>
    </source>
</evidence>
<keyword evidence="3" id="KW-0235">DNA replication</keyword>
<protein>
    <recommendedName>
        <fullName evidence="7">Replication factor C subunit 3</fullName>
    </recommendedName>
</protein>
<organism evidence="9 10">
    <name type="scientific">Boothiomyces macroporosus</name>
    <dbReference type="NCBI Taxonomy" id="261099"/>
    <lineage>
        <taxon>Eukaryota</taxon>
        <taxon>Fungi</taxon>
        <taxon>Fungi incertae sedis</taxon>
        <taxon>Chytridiomycota</taxon>
        <taxon>Chytridiomycota incertae sedis</taxon>
        <taxon>Chytridiomycetes</taxon>
        <taxon>Rhizophydiales</taxon>
        <taxon>Terramycetaceae</taxon>
        <taxon>Boothiomyces</taxon>
    </lineage>
</organism>
<dbReference type="PANTHER" id="PTHR11669:SF9">
    <property type="entry name" value="REPLICATION FACTOR C SUBUNIT 5"/>
    <property type="match status" value="1"/>
</dbReference>
<comment type="similarity">
    <text evidence="2">Belongs to the activator 1 small subunits family.</text>
</comment>
<sequence length="329" mass="36863">MSSLPWVEKYRPASLDDLVSHKDIISTITTFMDQDKLPHLLLYGPPGTGKTSTILACARTLYGNNFKPKVLELNASDDRGIDAVREQIKTFASSRITTWEKTARSVPYKLIILDEADALTQQAQNALRRVIEQYTKTTRFCLICNYVNKIIPALQSRCTRFRFAPLEIDQIDKRLEVVLQAEGVNITSSGKDALLELSKGDMRKALNILQSCHAAHDLIDQDAIYQTTGSPHPSDIKQILDWLLNSDFTEAFSNICQLQVEKGLAVSDILTHVFKLVSGLDMPQKSRIYLVQELADIEYNLTVGCSDKIQLSALVGAFKNSIDMTLVLR</sequence>
<dbReference type="InterPro" id="IPR008921">
    <property type="entry name" value="DNA_pol3_clamp-load_cplx_C"/>
</dbReference>
<dbReference type="PANTHER" id="PTHR11669">
    <property type="entry name" value="REPLICATION FACTOR C / DNA POLYMERASE III GAMMA-TAU SUBUNIT"/>
    <property type="match status" value="1"/>
</dbReference>
<dbReference type="SMART" id="SM00382">
    <property type="entry name" value="AAA"/>
    <property type="match status" value="1"/>
</dbReference>
<dbReference type="Pfam" id="PF00004">
    <property type="entry name" value="AAA"/>
    <property type="match status" value="1"/>
</dbReference>
<evidence type="ECO:0000256" key="2">
    <source>
        <dbReference type="ARBA" id="ARBA00005378"/>
    </source>
</evidence>
<dbReference type="GO" id="GO:0005524">
    <property type="term" value="F:ATP binding"/>
    <property type="evidence" value="ECO:0007669"/>
    <property type="project" value="UniProtKB-KW"/>
</dbReference>
<gene>
    <name evidence="9" type="ORF">HK103_002487</name>
</gene>
<keyword evidence="6" id="KW-0539">Nucleus</keyword>
<dbReference type="Gene3D" id="1.10.8.60">
    <property type="match status" value="1"/>
</dbReference>
<dbReference type="Gene3D" id="3.40.50.300">
    <property type="entry name" value="P-loop containing nucleotide triphosphate hydrolases"/>
    <property type="match status" value="1"/>
</dbReference>
<comment type="caution">
    <text evidence="9">The sequence shown here is derived from an EMBL/GenBank/DDBJ whole genome shotgun (WGS) entry which is preliminary data.</text>
</comment>
<dbReference type="FunFam" id="1.10.8.60:FF:000028">
    <property type="entry name" value="Replication factor C subunit 5"/>
    <property type="match status" value="1"/>
</dbReference>
<dbReference type="Gene3D" id="1.20.272.10">
    <property type="match status" value="1"/>
</dbReference>
<dbReference type="GO" id="GO:0003677">
    <property type="term" value="F:DNA binding"/>
    <property type="evidence" value="ECO:0007669"/>
    <property type="project" value="InterPro"/>
</dbReference>
<dbReference type="GO" id="GO:0031390">
    <property type="term" value="C:Ctf18 RFC-like complex"/>
    <property type="evidence" value="ECO:0007669"/>
    <property type="project" value="TreeGrafter"/>
</dbReference>
<dbReference type="FunFam" id="3.40.50.300:FF:000129">
    <property type="entry name" value="Replication factor C subunit 5"/>
    <property type="match status" value="1"/>
</dbReference>
<dbReference type="GO" id="GO:0016887">
    <property type="term" value="F:ATP hydrolysis activity"/>
    <property type="evidence" value="ECO:0007669"/>
    <property type="project" value="InterPro"/>
</dbReference>
<accession>A0AAD5Y4Z4</accession>
<dbReference type="GO" id="GO:0031391">
    <property type="term" value="C:Elg1 RFC-like complex"/>
    <property type="evidence" value="ECO:0007669"/>
    <property type="project" value="TreeGrafter"/>
</dbReference>
<dbReference type="Proteomes" id="UP001210925">
    <property type="component" value="Unassembled WGS sequence"/>
</dbReference>
<dbReference type="InterPro" id="IPR003959">
    <property type="entry name" value="ATPase_AAA_core"/>
</dbReference>
<keyword evidence="4" id="KW-0547">Nucleotide-binding</keyword>
<dbReference type="EMBL" id="JADGKB010000019">
    <property type="protein sequence ID" value="KAJ3259289.1"/>
    <property type="molecule type" value="Genomic_DNA"/>
</dbReference>
<dbReference type="SUPFAM" id="SSF48019">
    <property type="entry name" value="post-AAA+ oligomerization domain-like"/>
    <property type="match status" value="1"/>
</dbReference>
<dbReference type="GO" id="GO:0005663">
    <property type="term" value="C:DNA replication factor C complex"/>
    <property type="evidence" value="ECO:0007669"/>
    <property type="project" value="TreeGrafter"/>
</dbReference>
<dbReference type="InterPro" id="IPR027417">
    <property type="entry name" value="P-loop_NTPase"/>
</dbReference>
<comment type="subcellular location">
    <subcellularLocation>
        <location evidence="1">Nucleus</location>
    </subcellularLocation>
</comment>
<dbReference type="GO" id="GO:0006271">
    <property type="term" value="P:DNA strand elongation involved in DNA replication"/>
    <property type="evidence" value="ECO:0007669"/>
    <property type="project" value="UniProtKB-ARBA"/>
</dbReference>
<evidence type="ECO:0000256" key="1">
    <source>
        <dbReference type="ARBA" id="ARBA00004123"/>
    </source>
</evidence>
<dbReference type="CDD" id="cd00009">
    <property type="entry name" value="AAA"/>
    <property type="match status" value="1"/>
</dbReference>
<keyword evidence="10" id="KW-1185">Reference proteome</keyword>
<evidence type="ECO:0000256" key="3">
    <source>
        <dbReference type="ARBA" id="ARBA00022705"/>
    </source>
</evidence>
<dbReference type="InterPro" id="IPR003593">
    <property type="entry name" value="AAA+_ATPase"/>
</dbReference>
<evidence type="ECO:0000313" key="10">
    <source>
        <dbReference type="Proteomes" id="UP001210925"/>
    </source>
</evidence>
<feature type="domain" description="AAA+ ATPase" evidence="8">
    <location>
        <begin position="36"/>
        <end position="169"/>
    </location>
</feature>
<dbReference type="InterPro" id="IPR050238">
    <property type="entry name" value="DNA_Rep/Repair_Clamp_Loader"/>
</dbReference>
<dbReference type="GO" id="GO:0006281">
    <property type="term" value="P:DNA repair"/>
    <property type="evidence" value="ECO:0007669"/>
    <property type="project" value="TreeGrafter"/>
</dbReference>
<dbReference type="Pfam" id="PF08542">
    <property type="entry name" value="Rep_fac_C"/>
    <property type="match status" value="1"/>
</dbReference>
<name>A0AAD5Y4Z4_9FUNG</name>
<dbReference type="NCBIfam" id="NF001679">
    <property type="entry name" value="PRK00440.1"/>
    <property type="match status" value="1"/>
</dbReference>
<dbReference type="AlphaFoldDB" id="A0AAD5Y4Z4"/>
<evidence type="ECO:0000256" key="4">
    <source>
        <dbReference type="ARBA" id="ARBA00022741"/>
    </source>
</evidence>